<dbReference type="Pfam" id="PF01636">
    <property type="entry name" value="APH"/>
    <property type="match status" value="1"/>
</dbReference>
<dbReference type="EMBL" id="CP002801">
    <property type="protein sequence ID" value="AEH10179.1"/>
    <property type="molecule type" value="Genomic_DNA"/>
</dbReference>
<protein>
    <submittedName>
        <fullName evidence="3">Aminoglycoside phosphotransferase</fullName>
    </submittedName>
</protein>
<dbReference type="RefSeq" id="WP_013874083.1">
    <property type="nucleotide sequence ID" value="NC_015656.1"/>
</dbReference>
<name>F8B630_9ACTN</name>
<dbReference type="InterPro" id="IPR002575">
    <property type="entry name" value="Aminoglycoside_PTrfase"/>
</dbReference>
<feature type="compositionally biased region" description="Low complexity" evidence="1">
    <location>
        <begin position="20"/>
        <end position="43"/>
    </location>
</feature>
<gene>
    <name evidence="3" type="ordered locus">FsymDg_2847</name>
</gene>
<dbReference type="Proteomes" id="UP000001549">
    <property type="component" value="Chromosome"/>
</dbReference>
<evidence type="ECO:0000313" key="3">
    <source>
        <dbReference type="EMBL" id="AEH10179.1"/>
    </source>
</evidence>
<dbReference type="InterPro" id="IPR000719">
    <property type="entry name" value="Prot_kinase_dom"/>
</dbReference>
<feature type="domain" description="Protein kinase" evidence="2">
    <location>
        <begin position="65"/>
        <end position="381"/>
    </location>
</feature>
<reference evidence="3 4" key="1">
    <citation type="submission" date="2011-05" db="EMBL/GenBank/DDBJ databases">
        <title>Complete sequence of chromosome of Frankia symbiont of Datisca glomerata.</title>
        <authorList>
            <consortium name="US DOE Joint Genome Institute"/>
            <person name="Lucas S."/>
            <person name="Han J."/>
            <person name="Lapidus A."/>
            <person name="Cheng J.-F."/>
            <person name="Goodwin L."/>
            <person name="Pitluck S."/>
            <person name="Peters L."/>
            <person name="Mikhailova N."/>
            <person name="Chertkov O."/>
            <person name="Teshima H."/>
            <person name="Han C."/>
            <person name="Tapia R."/>
            <person name="Land M."/>
            <person name="Hauser L."/>
            <person name="Kyrpides N."/>
            <person name="Ivanova N."/>
            <person name="Pagani I."/>
            <person name="Berry A."/>
            <person name="Pawlowski K."/>
            <person name="Persson T."/>
            <person name="Vanden Heuvel B."/>
            <person name="Benson D."/>
            <person name="Woyke T."/>
        </authorList>
    </citation>
    <scope>NUCLEOTIDE SEQUENCE [LARGE SCALE GENOMIC DNA]</scope>
    <source>
        <strain evidence="4">4085684</strain>
    </source>
</reference>
<dbReference type="Gene3D" id="3.90.1200.10">
    <property type="match status" value="1"/>
</dbReference>
<dbReference type="eggNOG" id="COG3173">
    <property type="taxonomic scope" value="Bacteria"/>
</dbReference>
<evidence type="ECO:0000256" key="1">
    <source>
        <dbReference type="SAM" id="MobiDB-lite"/>
    </source>
</evidence>
<dbReference type="PROSITE" id="PS50011">
    <property type="entry name" value="PROTEIN_KINASE_DOM"/>
    <property type="match status" value="1"/>
</dbReference>
<dbReference type="InterPro" id="IPR011009">
    <property type="entry name" value="Kinase-like_dom_sf"/>
</dbReference>
<evidence type="ECO:0000259" key="2">
    <source>
        <dbReference type="PROSITE" id="PS50011"/>
    </source>
</evidence>
<dbReference type="AlphaFoldDB" id="F8B630"/>
<dbReference type="KEGG" id="fsy:FsymDg_2847"/>
<dbReference type="HOGENOM" id="CLU_007526_0_0_11"/>
<dbReference type="SUPFAM" id="SSF56112">
    <property type="entry name" value="Protein kinase-like (PK-like)"/>
    <property type="match status" value="1"/>
</dbReference>
<dbReference type="PANTHER" id="PTHR47829:SF1">
    <property type="entry name" value="HAD FAMILY PHOSPHATASE"/>
    <property type="match status" value="1"/>
</dbReference>
<dbReference type="InterPro" id="IPR052898">
    <property type="entry name" value="ACAD10-like"/>
</dbReference>
<dbReference type="Gene3D" id="3.30.200.20">
    <property type="entry name" value="Phosphorylase Kinase, domain 1"/>
    <property type="match status" value="1"/>
</dbReference>
<keyword evidence="4" id="KW-1185">Reference proteome</keyword>
<evidence type="ECO:0000313" key="4">
    <source>
        <dbReference type="Proteomes" id="UP000001549"/>
    </source>
</evidence>
<sequence>MSASSETAPPVETASSAGGVPPVRAASSAGSAPAAEAASPVGSAPPFGTARLEAYLRDRGLVSGPITLRRIGEGHSNLTYLVSDGERRVVVRRPPPPPIPPGGHDVVREARVQRALWDEPVPVPRILAVEESTAVIGAPFYVMAHVTGIVATTRTPPALDTPAGRRAVGEALVDTLAALHRVDHAAAGLGDFGRPSGDVTRHLRRFARIVDPDGHGLPGELGALLEWLVDDPPAPAAPTIVHGDFRLGNVMLAADPPARLVAVLDWELATIGDPLRDVGYLLATYAVPGEPPHALTEMSAATLADGYPSRAELAARYAAATGTEVANVDWYTAMALWKLAVLFEYQRRRVADGIGDAYYSRPGLVEGFLAAARPITTGADL</sequence>
<dbReference type="STRING" id="656024.FsymDg_2847"/>
<accession>F8B630</accession>
<dbReference type="InterPro" id="IPR041726">
    <property type="entry name" value="ACAD10_11_N"/>
</dbReference>
<dbReference type="CDD" id="cd05154">
    <property type="entry name" value="ACAD10_11_N-like"/>
    <property type="match status" value="1"/>
</dbReference>
<dbReference type="GO" id="GO:0004672">
    <property type="term" value="F:protein kinase activity"/>
    <property type="evidence" value="ECO:0007669"/>
    <property type="project" value="InterPro"/>
</dbReference>
<organism evidence="3 4">
    <name type="scientific">Candidatus Protofrankia datiscae</name>
    <dbReference type="NCBI Taxonomy" id="2716812"/>
    <lineage>
        <taxon>Bacteria</taxon>
        <taxon>Bacillati</taxon>
        <taxon>Actinomycetota</taxon>
        <taxon>Actinomycetes</taxon>
        <taxon>Frankiales</taxon>
        <taxon>Frankiaceae</taxon>
        <taxon>Protofrankia</taxon>
    </lineage>
</organism>
<dbReference type="PANTHER" id="PTHR47829">
    <property type="entry name" value="HYDROLASE, PUTATIVE (AFU_ORTHOLOGUE AFUA_1G12880)-RELATED"/>
    <property type="match status" value="1"/>
</dbReference>
<proteinExistence type="predicted"/>
<dbReference type="GO" id="GO:0005524">
    <property type="term" value="F:ATP binding"/>
    <property type="evidence" value="ECO:0007669"/>
    <property type="project" value="InterPro"/>
</dbReference>
<feature type="region of interest" description="Disordered" evidence="1">
    <location>
        <begin position="1"/>
        <end position="43"/>
    </location>
</feature>
<keyword evidence="3" id="KW-0808">Transferase</keyword>